<keyword evidence="2" id="KW-1185">Reference proteome</keyword>
<sequence length="110" mass="12184">MIETLQNFHLSPNATLVSLHLLLWNNLQGHLNCYFVIYVLEKVLVREGGLCTSGDKATAAPRRAIGICPGEYDVRPNLPSPVQKTPCRELGVSHRTFSLRKKEVAEAASL</sequence>
<proteinExistence type="predicted"/>
<dbReference type="Proteomes" id="UP001497453">
    <property type="component" value="Chromosome 1"/>
</dbReference>
<accession>A0ABP1CPZ2</accession>
<organism evidence="1 2">
    <name type="scientific">Somion occarium</name>
    <dbReference type="NCBI Taxonomy" id="3059160"/>
    <lineage>
        <taxon>Eukaryota</taxon>
        <taxon>Fungi</taxon>
        <taxon>Dikarya</taxon>
        <taxon>Basidiomycota</taxon>
        <taxon>Agaricomycotina</taxon>
        <taxon>Agaricomycetes</taxon>
        <taxon>Polyporales</taxon>
        <taxon>Cerrenaceae</taxon>
        <taxon>Somion</taxon>
    </lineage>
</organism>
<protein>
    <submittedName>
        <fullName evidence="1">Uncharacterized protein</fullName>
    </submittedName>
</protein>
<dbReference type="EMBL" id="OZ037944">
    <property type="protein sequence ID" value="CAL1696742.1"/>
    <property type="molecule type" value="Genomic_DNA"/>
</dbReference>
<evidence type="ECO:0000313" key="2">
    <source>
        <dbReference type="Proteomes" id="UP001497453"/>
    </source>
</evidence>
<name>A0ABP1CPZ2_9APHY</name>
<reference evidence="2" key="1">
    <citation type="submission" date="2024-04" db="EMBL/GenBank/DDBJ databases">
        <authorList>
            <person name="Shaw F."/>
            <person name="Minotto A."/>
        </authorList>
    </citation>
    <scope>NUCLEOTIDE SEQUENCE [LARGE SCALE GENOMIC DNA]</scope>
</reference>
<evidence type="ECO:0000313" key="1">
    <source>
        <dbReference type="EMBL" id="CAL1696742.1"/>
    </source>
</evidence>
<gene>
    <name evidence="1" type="ORF">GFSPODELE1_LOCUS1320</name>
</gene>